<dbReference type="SUPFAM" id="SSF103473">
    <property type="entry name" value="MFS general substrate transporter"/>
    <property type="match status" value="1"/>
</dbReference>
<feature type="region of interest" description="Disordered" evidence="6">
    <location>
        <begin position="1"/>
        <end position="20"/>
    </location>
</feature>
<feature type="transmembrane region" description="Helical" evidence="7">
    <location>
        <begin position="236"/>
        <end position="259"/>
    </location>
</feature>
<sequence length="646" mass="71974">MNTSESDNSKVSPIKDSSEKDLVEISSNSMSFNEVKSKRNSEEIPSEVKKDCESDSDVSLQPGVQMVELLRHAWPKKLLYIAYGSIVLSSLIVNFSKYASGTYTPFVTSDFNTHSLLSTAGVLERIASIVSYPIVAKTSDFFGRADGFSLAFTIIIVSYIMYASCQNIYTYVAASVFDSIGDVSYAIMVQIFISDTSSFANRGFLLSLPEAITTIPTLYLGSIVAESMLDHSTWRWGYGMWAPIIFFIALPLIGIQWYLQRKATQSGVEKKKIRIFQNFKQGDSIWKKIYRVLWIELDLGGALLLIGALSLILVPITLTGKSYSYRWHDASFIAMFVVGFVLLGAFLYWDTRIAEKPFIPYRMIKHWTVIAALLMNAFDFCAYAIYTSFFPSFLLVGAGYSAGQSTRVDNSLRVSFQISSVVIGLFMKYFQRSKIFVLIGVPLCILGQGLMIYLTNINGTHVGSEVAFVTAKVLYGIGRGFYQTSLQVSVQSVVTKQDVAVVTALFFAAMSLGGAIGVSIGGGFWNNYLPERLVEFLPEEAQKNATSIFKSITVARATKGEIREAVNTAYRLTLQKLAIMGTCFLIPLLLLMFFIKNTHLNTSEEEINSEEEEKERVKNHVITHHEQTSPEEGPVIKSSIIIQEKI</sequence>
<keyword evidence="4 7" id="KW-1133">Transmembrane helix</keyword>
<feature type="domain" description="Major facilitator superfamily (MFS) profile" evidence="8">
    <location>
        <begin position="82"/>
        <end position="599"/>
    </location>
</feature>
<accession>A0A5E8B7E8</accession>
<reference evidence="9 10" key="1">
    <citation type="submission" date="2019-09" db="EMBL/GenBank/DDBJ databases">
        <authorList>
            <person name="Brejova B."/>
        </authorList>
    </citation>
    <scope>NUCLEOTIDE SEQUENCE [LARGE SCALE GENOMIC DNA]</scope>
</reference>
<dbReference type="PANTHER" id="PTHR23501:SF87">
    <property type="entry name" value="SIDEROPHORE IRON TRANSPORTER 2"/>
    <property type="match status" value="1"/>
</dbReference>
<evidence type="ECO:0000256" key="6">
    <source>
        <dbReference type="SAM" id="MobiDB-lite"/>
    </source>
</evidence>
<dbReference type="OrthoDB" id="4078873at2759"/>
<dbReference type="Pfam" id="PF07690">
    <property type="entry name" value="MFS_1"/>
    <property type="match status" value="1"/>
</dbReference>
<feature type="transmembrane region" description="Helical" evidence="7">
    <location>
        <begin position="168"/>
        <end position="192"/>
    </location>
</feature>
<feature type="transmembrane region" description="Helical" evidence="7">
    <location>
        <begin position="435"/>
        <end position="454"/>
    </location>
</feature>
<dbReference type="PANTHER" id="PTHR23501">
    <property type="entry name" value="MAJOR FACILITATOR SUPERFAMILY"/>
    <property type="match status" value="1"/>
</dbReference>
<organism evidence="9 10">
    <name type="scientific">Magnusiomyces paraingens</name>
    <dbReference type="NCBI Taxonomy" id="2606893"/>
    <lineage>
        <taxon>Eukaryota</taxon>
        <taxon>Fungi</taxon>
        <taxon>Dikarya</taxon>
        <taxon>Ascomycota</taxon>
        <taxon>Saccharomycotina</taxon>
        <taxon>Dipodascomycetes</taxon>
        <taxon>Dipodascales</taxon>
        <taxon>Dipodascaceae</taxon>
        <taxon>Magnusiomyces</taxon>
    </lineage>
</organism>
<feature type="transmembrane region" description="Helical" evidence="7">
    <location>
        <begin position="577"/>
        <end position="595"/>
    </location>
</feature>
<dbReference type="GeneID" id="43580171"/>
<feature type="compositionally biased region" description="Basic and acidic residues" evidence="6">
    <location>
        <begin position="35"/>
        <end position="52"/>
    </location>
</feature>
<feature type="region of interest" description="Disordered" evidence="6">
    <location>
        <begin position="32"/>
        <end position="52"/>
    </location>
</feature>
<comment type="subcellular location">
    <subcellularLocation>
        <location evidence="1">Membrane</location>
        <topology evidence="1">Multi-pass membrane protein</topology>
    </subcellularLocation>
</comment>
<keyword evidence="10" id="KW-1185">Reference proteome</keyword>
<feature type="transmembrane region" description="Helical" evidence="7">
    <location>
        <begin position="78"/>
        <end position="96"/>
    </location>
</feature>
<keyword evidence="3 7" id="KW-0812">Transmembrane</keyword>
<feature type="transmembrane region" description="Helical" evidence="7">
    <location>
        <begin position="142"/>
        <end position="162"/>
    </location>
</feature>
<dbReference type="PROSITE" id="PS50850">
    <property type="entry name" value="MFS"/>
    <property type="match status" value="1"/>
</dbReference>
<dbReference type="EMBL" id="CABVLU010000001">
    <property type="protein sequence ID" value="VVT46710.1"/>
    <property type="molecule type" value="Genomic_DNA"/>
</dbReference>
<feature type="transmembrane region" description="Helical" evidence="7">
    <location>
        <begin position="297"/>
        <end position="318"/>
    </location>
</feature>
<dbReference type="InterPro" id="IPR020846">
    <property type="entry name" value="MFS_dom"/>
</dbReference>
<evidence type="ECO:0000259" key="8">
    <source>
        <dbReference type="PROSITE" id="PS50850"/>
    </source>
</evidence>
<evidence type="ECO:0000313" key="10">
    <source>
        <dbReference type="Proteomes" id="UP000398389"/>
    </source>
</evidence>
<gene>
    <name evidence="9" type="ORF">SAPINGB_P001348</name>
</gene>
<dbReference type="GO" id="GO:0005886">
    <property type="term" value="C:plasma membrane"/>
    <property type="evidence" value="ECO:0007669"/>
    <property type="project" value="TreeGrafter"/>
</dbReference>
<feature type="transmembrane region" description="Helical" evidence="7">
    <location>
        <begin position="369"/>
        <end position="394"/>
    </location>
</feature>
<feature type="compositionally biased region" description="Polar residues" evidence="6">
    <location>
        <begin position="1"/>
        <end position="11"/>
    </location>
</feature>
<protein>
    <recommendedName>
        <fullName evidence="8">Major facilitator superfamily (MFS) profile domain-containing protein</fullName>
    </recommendedName>
</protein>
<keyword evidence="5 7" id="KW-0472">Membrane</keyword>
<proteinExistence type="inferred from homology"/>
<dbReference type="Proteomes" id="UP000398389">
    <property type="component" value="Unassembled WGS sequence"/>
</dbReference>
<evidence type="ECO:0000256" key="3">
    <source>
        <dbReference type="ARBA" id="ARBA00022692"/>
    </source>
</evidence>
<evidence type="ECO:0000256" key="5">
    <source>
        <dbReference type="ARBA" id="ARBA00023136"/>
    </source>
</evidence>
<evidence type="ECO:0000256" key="2">
    <source>
        <dbReference type="ARBA" id="ARBA00008335"/>
    </source>
</evidence>
<dbReference type="RefSeq" id="XP_031851962.1">
    <property type="nucleotide sequence ID" value="XM_031996071.1"/>
</dbReference>
<name>A0A5E8B7E8_9ASCO</name>
<feature type="transmembrane region" description="Helical" evidence="7">
    <location>
        <begin position="499"/>
        <end position="525"/>
    </location>
</feature>
<evidence type="ECO:0000313" key="9">
    <source>
        <dbReference type="EMBL" id="VVT46710.1"/>
    </source>
</evidence>
<evidence type="ECO:0000256" key="1">
    <source>
        <dbReference type="ARBA" id="ARBA00004141"/>
    </source>
</evidence>
<comment type="similarity">
    <text evidence="2">Belongs to the major facilitator superfamily.</text>
</comment>
<dbReference type="GO" id="GO:0015343">
    <property type="term" value="F:siderophore-iron transmembrane transporter activity"/>
    <property type="evidence" value="ECO:0007669"/>
    <property type="project" value="TreeGrafter"/>
</dbReference>
<dbReference type="InterPro" id="IPR011701">
    <property type="entry name" value="MFS"/>
</dbReference>
<dbReference type="Gene3D" id="1.20.1250.20">
    <property type="entry name" value="MFS general substrate transporter like domains"/>
    <property type="match status" value="2"/>
</dbReference>
<dbReference type="InterPro" id="IPR036259">
    <property type="entry name" value="MFS_trans_sf"/>
</dbReference>
<evidence type="ECO:0000256" key="7">
    <source>
        <dbReference type="SAM" id="Phobius"/>
    </source>
</evidence>
<evidence type="ECO:0000256" key="4">
    <source>
        <dbReference type="ARBA" id="ARBA00022989"/>
    </source>
</evidence>
<feature type="transmembrane region" description="Helical" evidence="7">
    <location>
        <begin position="330"/>
        <end position="349"/>
    </location>
</feature>
<dbReference type="AlphaFoldDB" id="A0A5E8B7E8"/>